<reference evidence="1 2" key="1">
    <citation type="journal article" date="2017" name="BMC Genomics">
        <title>Genome sequencing of 39 Akkermansia muciniphila isolates reveals its population structure, genomic and functional diverisity, and global distribution in mammalian gut microbiotas.</title>
        <authorList>
            <person name="Guo X."/>
            <person name="Li S."/>
            <person name="Zhang J."/>
            <person name="Wu F."/>
            <person name="Li X."/>
            <person name="Wu D."/>
            <person name="Zhang M."/>
            <person name="Ou Z."/>
            <person name="Jie Z."/>
            <person name="Yan Q."/>
            <person name="Li P."/>
            <person name="Yi J."/>
            <person name="Peng Y."/>
        </authorList>
    </citation>
    <scope>NUCLEOTIDE SEQUENCE [LARGE SCALE GENOMIC DNA]</scope>
    <source>
        <strain evidence="1 2">GP24</strain>
    </source>
</reference>
<protein>
    <submittedName>
        <fullName evidence="1">Uncharacterized protein</fullName>
    </submittedName>
</protein>
<organism evidence="1 2">
    <name type="scientific">Akkermansia muciniphila</name>
    <dbReference type="NCBI Taxonomy" id="239935"/>
    <lineage>
        <taxon>Bacteria</taxon>
        <taxon>Pseudomonadati</taxon>
        <taxon>Verrucomicrobiota</taxon>
        <taxon>Verrucomicrobiia</taxon>
        <taxon>Verrucomicrobiales</taxon>
        <taxon>Akkermansiaceae</taxon>
        <taxon>Akkermansia</taxon>
    </lineage>
</organism>
<proteinExistence type="predicted"/>
<sequence>MDGKICENLTYGESVKMDEKTEKAVSSFLDDYWKKHTEQEAWQEPTVTAYSLNEKTAMKRFSPRIPSAHQPLPKGEYLEVVIEKKRKKPVLGGGTFHLLIDSKSSKVLCFGRDR</sequence>
<evidence type="ECO:0000313" key="1">
    <source>
        <dbReference type="EMBL" id="PNC18838.1"/>
    </source>
</evidence>
<gene>
    <name evidence="1" type="ORF">CXU22_03315</name>
</gene>
<accession>A0A2N8HEY6</accession>
<evidence type="ECO:0000313" key="2">
    <source>
        <dbReference type="Proteomes" id="UP000236000"/>
    </source>
</evidence>
<dbReference type="AlphaFoldDB" id="A0A2N8HEY6"/>
<name>A0A2N8HEY6_9BACT</name>
<dbReference type="Proteomes" id="UP000236000">
    <property type="component" value="Unassembled WGS sequence"/>
</dbReference>
<dbReference type="EMBL" id="PJKA01000006">
    <property type="protein sequence ID" value="PNC18838.1"/>
    <property type="molecule type" value="Genomic_DNA"/>
</dbReference>
<comment type="caution">
    <text evidence="1">The sequence shown here is derived from an EMBL/GenBank/DDBJ whole genome shotgun (WGS) entry which is preliminary data.</text>
</comment>